<name>A0A438DR33_VITVI</name>
<gene>
    <name evidence="2" type="ORF">CK203_094194</name>
</gene>
<evidence type="ECO:0000313" key="3">
    <source>
        <dbReference type="Proteomes" id="UP000288805"/>
    </source>
</evidence>
<organism evidence="2 3">
    <name type="scientific">Vitis vinifera</name>
    <name type="common">Grape</name>
    <dbReference type="NCBI Taxonomy" id="29760"/>
    <lineage>
        <taxon>Eukaryota</taxon>
        <taxon>Viridiplantae</taxon>
        <taxon>Streptophyta</taxon>
        <taxon>Embryophyta</taxon>
        <taxon>Tracheophyta</taxon>
        <taxon>Spermatophyta</taxon>
        <taxon>Magnoliopsida</taxon>
        <taxon>eudicotyledons</taxon>
        <taxon>Gunneridae</taxon>
        <taxon>Pentapetalae</taxon>
        <taxon>rosids</taxon>
        <taxon>Vitales</taxon>
        <taxon>Vitaceae</taxon>
        <taxon>Viteae</taxon>
        <taxon>Vitis</taxon>
    </lineage>
</organism>
<proteinExistence type="predicted"/>
<accession>A0A438DR33</accession>
<dbReference type="Proteomes" id="UP000288805">
    <property type="component" value="Unassembled WGS sequence"/>
</dbReference>
<dbReference type="EMBL" id="QGNW01001520">
    <property type="protein sequence ID" value="RVW37912.1"/>
    <property type="molecule type" value="Genomic_DNA"/>
</dbReference>
<evidence type="ECO:0000256" key="1">
    <source>
        <dbReference type="SAM" id="MobiDB-lite"/>
    </source>
</evidence>
<comment type="caution">
    <text evidence="2">The sequence shown here is derived from an EMBL/GenBank/DDBJ whole genome shotgun (WGS) entry which is preliminary data.</text>
</comment>
<protein>
    <submittedName>
        <fullName evidence="2">Uncharacterized protein</fullName>
    </submittedName>
</protein>
<evidence type="ECO:0000313" key="2">
    <source>
        <dbReference type="EMBL" id="RVW37912.1"/>
    </source>
</evidence>
<feature type="region of interest" description="Disordered" evidence="1">
    <location>
        <begin position="1"/>
        <end position="23"/>
    </location>
</feature>
<reference evidence="2 3" key="1">
    <citation type="journal article" date="2018" name="PLoS Genet.">
        <title>Population sequencing reveals clonal diversity and ancestral inbreeding in the grapevine cultivar Chardonnay.</title>
        <authorList>
            <person name="Roach M.J."/>
            <person name="Johnson D.L."/>
            <person name="Bohlmann J."/>
            <person name="van Vuuren H.J."/>
            <person name="Jones S.J."/>
            <person name="Pretorius I.S."/>
            <person name="Schmidt S.A."/>
            <person name="Borneman A.R."/>
        </authorList>
    </citation>
    <scope>NUCLEOTIDE SEQUENCE [LARGE SCALE GENOMIC DNA]</scope>
    <source>
        <strain evidence="3">cv. Chardonnay</strain>
        <tissue evidence="2">Leaf</tissue>
    </source>
</reference>
<sequence>MNLRQRPIPTRTRSRGGAYAPSQPVSAEVYNIIPIHDVLTDHPSLSCPEVRAAAEAYAPPKTSGNRRS</sequence>
<dbReference type="AlphaFoldDB" id="A0A438DR33"/>